<dbReference type="EMBL" id="JAPDRQ010000072">
    <property type="protein sequence ID" value="KAJ9656828.1"/>
    <property type="molecule type" value="Genomic_DNA"/>
</dbReference>
<protein>
    <submittedName>
        <fullName evidence="1">Ski complex subunit Rec14</fullName>
    </submittedName>
</protein>
<organism evidence="1 2">
    <name type="scientific">Neophaeococcomyces mojaviensis</name>
    <dbReference type="NCBI Taxonomy" id="3383035"/>
    <lineage>
        <taxon>Eukaryota</taxon>
        <taxon>Fungi</taxon>
        <taxon>Dikarya</taxon>
        <taxon>Ascomycota</taxon>
        <taxon>Pezizomycotina</taxon>
        <taxon>Eurotiomycetes</taxon>
        <taxon>Chaetothyriomycetidae</taxon>
        <taxon>Chaetothyriales</taxon>
        <taxon>Chaetothyriales incertae sedis</taxon>
        <taxon>Neophaeococcomyces</taxon>
    </lineage>
</organism>
<sequence>MPLAKHSMILARHHAHTTDIFTLAATPTQIISGSGSPDIKVHSTTTPDFEISQVLKSAHPLGTHHLSLSANHTTLVSVGFSGETKIWRFVDGIWKAAGEIPAAKKAGEFWAPALSSDGQYLVGTTYDGRVNVWELVRDEKDGVKVTPKKFAEWETRGGFGLAVDVSSDNTLTATSHPSGNIYVFNTSTTRLTHSLPTQASPVRTIRFSPGGTLLAAAGDARIISLYDARSGEAVANLGGHDAWITSLDWSHTGEYLLSGSMDGKVKVWSVETRTCVATHSESEAQGLWSVQWLPKGETSGERTKAERFVTAGNGRLISIYREASGGA</sequence>
<comment type="caution">
    <text evidence="1">The sequence shown here is derived from an EMBL/GenBank/DDBJ whole genome shotgun (WGS) entry which is preliminary data.</text>
</comment>
<reference evidence="1" key="1">
    <citation type="submission" date="2022-10" db="EMBL/GenBank/DDBJ databases">
        <title>Culturing micro-colonial fungi from biological soil crusts in the Mojave desert and describing Neophaeococcomyces mojavensis, and introducing the new genera and species Taxawa tesnikishii.</title>
        <authorList>
            <person name="Kurbessoian T."/>
            <person name="Stajich J.E."/>
        </authorList>
    </citation>
    <scope>NUCLEOTIDE SEQUENCE</scope>
    <source>
        <strain evidence="1">JES_112</strain>
    </source>
</reference>
<evidence type="ECO:0000313" key="1">
    <source>
        <dbReference type="EMBL" id="KAJ9656828.1"/>
    </source>
</evidence>
<accession>A0ACC3A7U3</accession>
<keyword evidence="2" id="KW-1185">Reference proteome</keyword>
<gene>
    <name evidence="1" type="primary">rec14</name>
    <name evidence="1" type="ORF">H2198_004716</name>
</gene>
<name>A0ACC3A7U3_9EURO</name>
<dbReference type="Proteomes" id="UP001172386">
    <property type="component" value="Unassembled WGS sequence"/>
</dbReference>
<evidence type="ECO:0000313" key="2">
    <source>
        <dbReference type="Proteomes" id="UP001172386"/>
    </source>
</evidence>
<proteinExistence type="predicted"/>